<proteinExistence type="predicted"/>
<keyword evidence="1" id="KW-0812">Transmembrane</keyword>
<reference evidence="2 3" key="1">
    <citation type="journal article" date="2016" name="Nat. Commun.">
        <title>Thousands of microbial genomes shed light on interconnected biogeochemical processes in an aquifer system.</title>
        <authorList>
            <person name="Anantharaman K."/>
            <person name="Brown C.T."/>
            <person name="Hug L.A."/>
            <person name="Sharon I."/>
            <person name="Castelle C.J."/>
            <person name="Probst A.J."/>
            <person name="Thomas B.C."/>
            <person name="Singh A."/>
            <person name="Wilkins M.J."/>
            <person name="Karaoz U."/>
            <person name="Brodie E.L."/>
            <person name="Williams K.H."/>
            <person name="Hubbard S.S."/>
            <person name="Banfield J.F."/>
        </authorList>
    </citation>
    <scope>NUCLEOTIDE SEQUENCE [LARGE SCALE GENOMIC DNA]</scope>
</reference>
<evidence type="ECO:0000313" key="3">
    <source>
        <dbReference type="Proteomes" id="UP000177376"/>
    </source>
</evidence>
<dbReference type="SUPFAM" id="SSF54523">
    <property type="entry name" value="Pili subunits"/>
    <property type="match status" value="1"/>
</dbReference>
<keyword evidence="1" id="KW-1133">Transmembrane helix</keyword>
<gene>
    <name evidence="2" type="ORF">A3A02_04555</name>
</gene>
<protein>
    <recommendedName>
        <fullName evidence="4">Type II secretion system protein GspH</fullName>
    </recommendedName>
</protein>
<evidence type="ECO:0000256" key="1">
    <source>
        <dbReference type="SAM" id="Phobius"/>
    </source>
</evidence>
<name>A0A1G1YI92_9BACT</name>
<organism evidence="2 3">
    <name type="scientific">Candidatus Buchananbacteria bacterium RIFCSPLOWO2_01_FULL_39_33</name>
    <dbReference type="NCBI Taxonomy" id="1797543"/>
    <lineage>
        <taxon>Bacteria</taxon>
        <taxon>Candidatus Buchananiibacteriota</taxon>
    </lineage>
</organism>
<sequence length="173" mass="19001">MFYKFKNNNGFTLAEMMIVIAIIGIFSSLTIINFRGQAKVRELNSQALLLLDGLKRMQTSSLTGQMVAGEVPTAYLFEINDCPSDCFYSLRAETALGGEIDIDNVLLTKSIIDLLTGNNLLIKITPPRSNIEIDLDGAPLTSVEIILKHLNDPSITKKIKINGISGRMDIISP</sequence>
<dbReference type="EMBL" id="MHIM01000036">
    <property type="protein sequence ID" value="OGY51430.1"/>
    <property type="molecule type" value="Genomic_DNA"/>
</dbReference>
<dbReference type="Gene3D" id="3.30.700.10">
    <property type="entry name" value="Glycoprotein, Type 4 Pilin"/>
    <property type="match status" value="1"/>
</dbReference>
<evidence type="ECO:0008006" key="4">
    <source>
        <dbReference type="Google" id="ProtNLM"/>
    </source>
</evidence>
<dbReference type="AlphaFoldDB" id="A0A1G1YI92"/>
<dbReference type="Pfam" id="PF07963">
    <property type="entry name" value="N_methyl"/>
    <property type="match status" value="1"/>
</dbReference>
<dbReference type="NCBIfam" id="TIGR02532">
    <property type="entry name" value="IV_pilin_GFxxxE"/>
    <property type="match status" value="1"/>
</dbReference>
<keyword evidence="1" id="KW-0472">Membrane</keyword>
<dbReference type="InterPro" id="IPR012902">
    <property type="entry name" value="N_methyl_site"/>
</dbReference>
<comment type="caution">
    <text evidence="2">The sequence shown here is derived from an EMBL/GenBank/DDBJ whole genome shotgun (WGS) entry which is preliminary data.</text>
</comment>
<feature type="transmembrane region" description="Helical" evidence="1">
    <location>
        <begin position="12"/>
        <end position="34"/>
    </location>
</feature>
<evidence type="ECO:0000313" key="2">
    <source>
        <dbReference type="EMBL" id="OGY51430.1"/>
    </source>
</evidence>
<accession>A0A1G1YI92</accession>
<dbReference type="Proteomes" id="UP000177376">
    <property type="component" value="Unassembled WGS sequence"/>
</dbReference>
<dbReference type="InterPro" id="IPR045584">
    <property type="entry name" value="Pilin-like"/>
</dbReference>